<protein>
    <submittedName>
        <fullName evidence="2">Enhancer of polycomb 2</fullName>
    </submittedName>
</protein>
<accession>A0ABQ9VHW5</accession>
<evidence type="ECO:0000313" key="2">
    <source>
        <dbReference type="EMBL" id="KAK2108959.1"/>
    </source>
</evidence>
<evidence type="ECO:0000313" key="3">
    <source>
        <dbReference type="Proteomes" id="UP001266305"/>
    </source>
</evidence>
<reference evidence="2 3" key="1">
    <citation type="submission" date="2023-05" db="EMBL/GenBank/DDBJ databases">
        <title>B98-5 Cell Line De Novo Hybrid Assembly: An Optical Mapping Approach.</title>
        <authorList>
            <person name="Kananen K."/>
            <person name="Auerbach J.A."/>
            <person name="Kautto E."/>
            <person name="Blachly J.S."/>
        </authorList>
    </citation>
    <scope>NUCLEOTIDE SEQUENCE [LARGE SCALE GENOMIC DNA]</scope>
    <source>
        <strain evidence="2">B95-8</strain>
        <tissue evidence="2">Cell line</tissue>
    </source>
</reference>
<feature type="non-terminal residue" evidence="2">
    <location>
        <position position="55"/>
    </location>
</feature>
<comment type="caution">
    <text evidence="2">The sequence shown here is derived from an EMBL/GenBank/DDBJ whole genome shotgun (WGS) entry which is preliminary data.</text>
</comment>
<feature type="region of interest" description="Disordered" evidence="1">
    <location>
        <begin position="1"/>
        <end position="55"/>
    </location>
</feature>
<dbReference type="Proteomes" id="UP001266305">
    <property type="component" value="Unassembled WGS sequence"/>
</dbReference>
<organism evidence="2 3">
    <name type="scientific">Saguinus oedipus</name>
    <name type="common">Cotton-top tamarin</name>
    <name type="synonym">Oedipomidas oedipus</name>
    <dbReference type="NCBI Taxonomy" id="9490"/>
    <lineage>
        <taxon>Eukaryota</taxon>
        <taxon>Metazoa</taxon>
        <taxon>Chordata</taxon>
        <taxon>Craniata</taxon>
        <taxon>Vertebrata</taxon>
        <taxon>Euteleostomi</taxon>
        <taxon>Mammalia</taxon>
        <taxon>Eutheria</taxon>
        <taxon>Euarchontoglires</taxon>
        <taxon>Primates</taxon>
        <taxon>Haplorrhini</taxon>
        <taxon>Platyrrhini</taxon>
        <taxon>Cebidae</taxon>
        <taxon>Callitrichinae</taxon>
        <taxon>Saguinus</taxon>
    </lineage>
</organism>
<gene>
    <name evidence="2" type="primary">EPC2_2</name>
    <name evidence="2" type="ORF">P7K49_014124</name>
</gene>
<feature type="compositionally biased region" description="Basic and acidic residues" evidence="1">
    <location>
        <begin position="38"/>
        <end position="48"/>
    </location>
</feature>
<evidence type="ECO:0000256" key="1">
    <source>
        <dbReference type="SAM" id="MobiDB-lite"/>
    </source>
</evidence>
<feature type="non-terminal residue" evidence="2">
    <location>
        <position position="1"/>
    </location>
</feature>
<name>A0ABQ9VHW5_SAGOE</name>
<keyword evidence="3" id="KW-1185">Reference proteome</keyword>
<proteinExistence type="predicted"/>
<dbReference type="EMBL" id="JASSZA010000006">
    <property type="protein sequence ID" value="KAK2108959.1"/>
    <property type="molecule type" value="Genomic_DNA"/>
</dbReference>
<sequence>EASDVVRQKKKYPKKPKAEALITSQQPTPETLPVINKSDIKQYDFHSSDEDEFPQ</sequence>